<evidence type="ECO:0000256" key="1">
    <source>
        <dbReference type="ARBA" id="ARBA00004236"/>
    </source>
</evidence>
<evidence type="ECO:0000313" key="11">
    <source>
        <dbReference type="EMBL" id="SAY38737.1"/>
    </source>
</evidence>
<protein>
    <recommendedName>
        <fullName evidence="9">4,4'-diaponeurosporenoate glycosyltransferase</fullName>
    </recommendedName>
</protein>
<dbReference type="GO" id="GO:0016757">
    <property type="term" value="F:glycosyltransferase activity"/>
    <property type="evidence" value="ECO:0007669"/>
    <property type="project" value="UniProtKB-KW"/>
</dbReference>
<proteinExistence type="inferred from homology"/>
<evidence type="ECO:0000313" key="12">
    <source>
        <dbReference type="Proteomes" id="UP000182631"/>
    </source>
</evidence>
<evidence type="ECO:0000256" key="3">
    <source>
        <dbReference type="ARBA" id="ARBA00022676"/>
    </source>
</evidence>
<dbReference type="Proteomes" id="UP000182631">
    <property type="component" value="Unassembled WGS sequence"/>
</dbReference>
<dbReference type="InterPro" id="IPR029044">
    <property type="entry name" value="Nucleotide-diphossugar_trans"/>
</dbReference>
<evidence type="ECO:0000256" key="4">
    <source>
        <dbReference type="ARBA" id="ARBA00022679"/>
    </source>
</evidence>
<dbReference type="NCBIfam" id="TIGR04283">
    <property type="entry name" value="glyco_like_mftF"/>
    <property type="match status" value="1"/>
</dbReference>
<keyword evidence="3" id="KW-0328">Glycosyltransferase</keyword>
<evidence type="ECO:0000259" key="10">
    <source>
        <dbReference type="Pfam" id="PF00535"/>
    </source>
</evidence>
<comment type="function">
    <text evidence="6">Catalyzes the glycosylation of 4,4'-diaponeurosporenoate, i.e. the esterification of glucose at the C1'' position with the carboxyl group of 4,4'-diaponeurosporenic acid, to form glycosyl-4,4'-diaponeurosporenoate. This is a step in the biosynthesis of staphyloxanthin, an orange pigment present in most staphylococci strains.</text>
</comment>
<dbReference type="RefSeq" id="WP_074457194.1">
    <property type="nucleotide sequence ID" value="NZ_FITM01000077.1"/>
</dbReference>
<evidence type="ECO:0000256" key="9">
    <source>
        <dbReference type="ARBA" id="ARBA00040345"/>
    </source>
</evidence>
<comment type="similarity">
    <text evidence="8">Belongs to the glycosyltransferase 2 family. CrtQ subfamily.</text>
</comment>
<gene>
    <name evidence="11" type="ORF">FLM9_658</name>
</gene>
<keyword evidence="4 11" id="KW-0808">Transferase</keyword>
<evidence type="ECO:0000256" key="6">
    <source>
        <dbReference type="ARBA" id="ARBA00037281"/>
    </source>
</evidence>
<evidence type="ECO:0000256" key="2">
    <source>
        <dbReference type="ARBA" id="ARBA00022475"/>
    </source>
</evidence>
<keyword evidence="5" id="KW-0472">Membrane</keyword>
<dbReference type="CDD" id="cd02522">
    <property type="entry name" value="GT_2_like_a"/>
    <property type="match status" value="1"/>
</dbReference>
<name>A0A165B2G1_9SYNE</name>
<comment type="subcellular location">
    <subcellularLocation>
        <location evidence="1">Cell membrane</location>
    </subcellularLocation>
</comment>
<dbReference type="Gene3D" id="3.90.550.10">
    <property type="entry name" value="Spore Coat Polysaccharide Biosynthesis Protein SpsA, Chain A"/>
    <property type="match status" value="1"/>
</dbReference>
<organism evidence="11 12">
    <name type="scientific">Candidatus Synechococcus spongiarum</name>
    <dbReference type="NCBI Taxonomy" id="431041"/>
    <lineage>
        <taxon>Bacteria</taxon>
        <taxon>Bacillati</taxon>
        <taxon>Cyanobacteriota</taxon>
        <taxon>Cyanophyceae</taxon>
        <taxon>Synechococcales</taxon>
        <taxon>Synechococcaceae</taxon>
        <taxon>Synechococcus</taxon>
    </lineage>
</organism>
<dbReference type="OrthoDB" id="9810303at2"/>
<dbReference type="InterPro" id="IPR001173">
    <property type="entry name" value="Glyco_trans_2-like"/>
</dbReference>
<dbReference type="GO" id="GO:0005886">
    <property type="term" value="C:plasma membrane"/>
    <property type="evidence" value="ECO:0007669"/>
    <property type="project" value="UniProtKB-SubCell"/>
</dbReference>
<dbReference type="InterPro" id="IPR026461">
    <property type="entry name" value="Trfase_2_rSAM/seldom_assoc"/>
</dbReference>
<dbReference type="Pfam" id="PF00535">
    <property type="entry name" value="Glycos_transf_2"/>
    <property type="match status" value="1"/>
</dbReference>
<sequence>MPAETATTLSWIVPAHQEDQRLALLLADLQDGLAEGDELIVVDGESQDATQQVAGLHGARVVCCSPNRGAQLRHGVAMAHGHRFVFIHADSRLAGGAELGRQLRRLPRGQAHCFRFKVDDPQLCFRILERLVALRTTVLGLPYGDQGLVIDRHLYERCGGFRELPLMEDVDLVLRLRAWGGVRQLPHSICTSARRWHRHGLLRTSVRNMILLLRWVLGEDSETLKRDYYSQGP</sequence>
<dbReference type="AlphaFoldDB" id="A0A165B2G1"/>
<feature type="domain" description="Glycosyltransferase 2-like" evidence="10">
    <location>
        <begin position="10"/>
        <end position="113"/>
    </location>
</feature>
<reference evidence="12" key="1">
    <citation type="submission" date="2016-02" db="EMBL/GenBank/DDBJ databases">
        <authorList>
            <person name="liu f."/>
        </authorList>
    </citation>
    <scope>NUCLEOTIDE SEQUENCE [LARGE SCALE GENOMIC DNA]</scope>
</reference>
<evidence type="ECO:0000256" key="7">
    <source>
        <dbReference type="ARBA" id="ARBA00037904"/>
    </source>
</evidence>
<dbReference type="EMBL" id="FITM01000077">
    <property type="protein sequence ID" value="SAY38737.1"/>
    <property type="molecule type" value="Genomic_DNA"/>
</dbReference>
<dbReference type="SUPFAM" id="SSF53448">
    <property type="entry name" value="Nucleotide-diphospho-sugar transferases"/>
    <property type="match status" value="1"/>
</dbReference>
<keyword evidence="2" id="KW-1003">Cell membrane</keyword>
<dbReference type="PANTHER" id="PTHR43646">
    <property type="entry name" value="GLYCOSYLTRANSFERASE"/>
    <property type="match status" value="1"/>
</dbReference>
<comment type="pathway">
    <text evidence="7">Carotenoid biosynthesis; staphyloxanthin biosynthesis; staphyloxanthin from farnesyl diphosphate: step 4/5.</text>
</comment>
<keyword evidence="12" id="KW-1185">Reference proteome</keyword>
<accession>A0A165B2G1</accession>
<evidence type="ECO:0000256" key="8">
    <source>
        <dbReference type="ARBA" id="ARBA00038120"/>
    </source>
</evidence>
<dbReference type="PANTHER" id="PTHR43646:SF2">
    <property type="entry name" value="GLYCOSYLTRANSFERASE 2-LIKE DOMAIN-CONTAINING PROTEIN"/>
    <property type="match status" value="1"/>
</dbReference>
<evidence type="ECO:0000256" key="5">
    <source>
        <dbReference type="ARBA" id="ARBA00023136"/>
    </source>
</evidence>